<evidence type="ECO:0000256" key="1">
    <source>
        <dbReference type="ARBA" id="ARBA00006525"/>
    </source>
</evidence>
<dbReference type="NCBIfam" id="TIGR00732">
    <property type="entry name" value="dprA"/>
    <property type="match status" value="1"/>
</dbReference>
<organism evidence="4 5">
    <name type="scientific">Candidatus Uhrbacteria bacterium CG10_big_fil_rev_8_21_14_0_10_50_16</name>
    <dbReference type="NCBI Taxonomy" id="1975039"/>
    <lineage>
        <taxon>Bacteria</taxon>
        <taxon>Candidatus Uhriibacteriota</taxon>
    </lineage>
</organism>
<reference evidence="4 5" key="1">
    <citation type="submission" date="2017-09" db="EMBL/GenBank/DDBJ databases">
        <title>Depth-based differentiation of microbial function through sediment-hosted aquifers and enrichment of novel symbionts in the deep terrestrial subsurface.</title>
        <authorList>
            <person name="Probst A.J."/>
            <person name="Ladd B."/>
            <person name="Jarett J.K."/>
            <person name="Geller-Mcgrath D.E."/>
            <person name="Sieber C.M."/>
            <person name="Emerson J.B."/>
            <person name="Anantharaman K."/>
            <person name="Thomas B.C."/>
            <person name="Malmstrom R."/>
            <person name="Stieglmeier M."/>
            <person name="Klingl A."/>
            <person name="Woyke T."/>
            <person name="Ryan C.M."/>
            <person name="Banfield J.F."/>
        </authorList>
    </citation>
    <scope>NUCLEOTIDE SEQUENCE [LARGE SCALE GENOMIC DNA]</scope>
    <source>
        <strain evidence="4">CG10_big_fil_rev_8_21_14_0_10_50_16</strain>
    </source>
</reference>
<evidence type="ECO:0000259" key="3">
    <source>
        <dbReference type="Pfam" id="PF17782"/>
    </source>
</evidence>
<protein>
    <submittedName>
        <fullName evidence="4">DNA-protecting protein DprA</fullName>
    </submittedName>
</protein>
<dbReference type="GO" id="GO:0009294">
    <property type="term" value="P:DNA-mediated transformation"/>
    <property type="evidence" value="ECO:0007669"/>
    <property type="project" value="InterPro"/>
</dbReference>
<dbReference type="InterPro" id="IPR057666">
    <property type="entry name" value="DrpA_SLOG"/>
</dbReference>
<proteinExistence type="inferred from homology"/>
<comment type="similarity">
    <text evidence="1">Belongs to the DprA/Smf family.</text>
</comment>
<evidence type="ECO:0000313" key="5">
    <source>
        <dbReference type="Proteomes" id="UP000230084"/>
    </source>
</evidence>
<dbReference type="PANTHER" id="PTHR43022:SF1">
    <property type="entry name" value="PROTEIN SMF"/>
    <property type="match status" value="1"/>
</dbReference>
<dbReference type="InterPro" id="IPR041614">
    <property type="entry name" value="DprA_WH"/>
</dbReference>
<feature type="domain" description="Smf/DprA SLOG" evidence="2">
    <location>
        <begin position="75"/>
        <end position="286"/>
    </location>
</feature>
<sequence>MDQDLRFAWLVLARAHVLHSTHVRRVLLRLQSPQTLIDTIDQHNIPPAICQRIHTTQHTFDLAKEEQLLLQHQVQFLTWTDPRYPTLLKEIHDPPPLLFFKGTLPAADQVLISIVGSRRATSYGHLVAKRLAGDLTRHGFGIVSGLALGIDGDAHKATLEVGGYTIAVLAGGLDESHISPTFHVQLARDILASGGCLMSEQTIGTPSEPYQFPQRNRIVAGLSRAILIVEATLKSGSLISADCALSENREVCAVPGMITSDRSEGTHALIRQGATLVTCADDVLEVIDLEASQAAQVVSHSISTNPQDQSILDQLDHEPTLIDDLARTLAMPVTSLAGHLTLMELKRLVQILPGGYVVRAY</sequence>
<dbReference type="AlphaFoldDB" id="A0A2H0RM96"/>
<name>A0A2H0RM96_9BACT</name>
<dbReference type="SUPFAM" id="SSF102405">
    <property type="entry name" value="MCP/YpsA-like"/>
    <property type="match status" value="1"/>
</dbReference>
<dbReference type="Gene3D" id="3.40.50.450">
    <property type="match status" value="1"/>
</dbReference>
<evidence type="ECO:0000313" key="4">
    <source>
        <dbReference type="EMBL" id="PIR47590.1"/>
    </source>
</evidence>
<dbReference type="PANTHER" id="PTHR43022">
    <property type="entry name" value="PROTEIN SMF"/>
    <property type="match status" value="1"/>
</dbReference>
<comment type="caution">
    <text evidence="4">The sequence shown here is derived from an EMBL/GenBank/DDBJ whole genome shotgun (WGS) entry which is preliminary data.</text>
</comment>
<dbReference type="InterPro" id="IPR036388">
    <property type="entry name" value="WH-like_DNA-bd_sf"/>
</dbReference>
<gene>
    <name evidence="4" type="primary">dprA</name>
    <name evidence="4" type="ORF">COV06_02820</name>
</gene>
<dbReference type="EMBL" id="PCYM01000005">
    <property type="protein sequence ID" value="PIR47590.1"/>
    <property type="molecule type" value="Genomic_DNA"/>
</dbReference>
<evidence type="ECO:0000259" key="2">
    <source>
        <dbReference type="Pfam" id="PF02481"/>
    </source>
</evidence>
<dbReference type="Proteomes" id="UP000230084">
    <property type="component" value="Unassembled WGS sequence"/>
</dbReference>
<feature type="domain" description="DprA winged helix" evidence="3">
    <location>
        <begin position="303"/>
        <end position="355"/>
    </location>
</feature>
<dbReference type="Gene3D" id="1.10.10.10">
    <property type="entry name" value="Winged helix-like DNA-binding domain superfamily/Winged helix DNA-binding domain"/>
    <property type="match status" value="1"/>
</dbReference>
<dbReference type="Pfam" id="PF02481">
    <property type="entry name" value="DNA_processg_A"/>
    <property type="match status" value="1"/>
</dbReference>
<dbReference type="InterPro" id="IPR003488">
    <property type="entry name" value="DprA"/>
</dbReference>
<accession>A0A2H0RM96</accession>
<dbReference type="Pfam" id="PF17782">
    <property type="entry name" value="WHD_DprA"/>
    <property type="match status" value="1"/>
</dbReference>